<sequence length="289" mass="33080">LLTNKIFTDGRIFITATNLNGPGSPVTLTTVTNKTGPGGPVLRPYPDWSWYNSSCICDGIVNVYRTDIKCNHIIVMDNGQIGLNRICNPKLLIFDLKNNTLVKTIYLPLDFATNRTGFGLLVMPLVYIPKECTQFLNKMIVKLYYIPASGKNIYKIKIKTLLQCPNKKEANKQNKFVTTLSNQSIVLTSTEHSIFYSNLLENSILGMNVCKNSILGINISQDDEKFQVINSMKVSNYWNEMICMSNRYQNYLMNISNLSDINYRYFEIKLSEVQKIMNQHVYVLDFNIF</sequence>
<gene>
    <name evidence="6" type="ORF">ALC62_12063</name>
</gene>
<keyword evidence="3" id="KW-0964">Secreted</keyword>
<dbReference type="STRING" id="456900.A0A195C9D9"/>
<dbReference type="Proteomes" id="UP000078542">
    <property type="component" value="Unassembled WGS sequence"/>
</dbReference>
<feature type="non-terminal residue" evidence="6">
    <location>
        <position position="1"/>
    </location>
</feature>
<keyword evidence="4" id="KW-0732">Signal</keyword>
<dbReference type="AlphaFoldDB" id="A0A195C9D9"/>
<keyword evidence="7" id="KW-1185">Reference proteome</keyword>
<name>A0A195C9D9_9HYME</name>
<comment type="subcellular location">
    <subcellularLocation>
        <location evidence="1">Secreted</location>
    </subcellularLocation>
</comment>
<dbReference type="PANTHER" id="PTHR10009">
    <property type="entry name" value="PROTEIN YELLOW-RELATED"/>
    <property type="match status" value="1"/>
</dbReference>
<reference evidence="6 7" key="1">
    <citation type="submission" date="2016-03" db="EMBL/GenBank/DDBJ databases">
        <title>Cyphomyrmex costatus WGS genome.</title>
        <authorList>
            <person name="Nygaard S."/>
            <person name="Hu H."/>
            <person name="Boomsma J."/>
            <person name="Zhang G."/>
        </authorList>
    </citation>
    <scope>NUCLEOTIDE SEQUENCE [LARGE SCALE GENOMIC DNA]</scope>
    <source>
        <strain evidence="6">MS0001</strain>
        <tissue evidence="6">Whole body</tissue>
    </source>
</reference>
<evidence type="ECO:0000256" key="1">
    <source>
        <dbReference type="ARBA" id="ARBA00004613"/>
    </source>
</evidence>
<dbReference type="Gene3D" id="2.120.10.30">
    <property type="entry name" value="TolB, C-terminal domain"/>
    <property type="match status" value="2"/>
</dbReference>
<evidence type="ECO:0000313" key="7">
    <source>
        <dbReference type="Proteomes" id="UP000078542"/>
    </source>
</evidence>
<keyword evidence="5" id="KW-0325">Glycoprotein</keyword>
<comment type="similarity">
    <text evidence="2">Belongs to the major royal jelly protein family.</text>
</comment>
<dbReference type="Pfam" id="PF03022">
    <property type="entry name" value="MRJP"/>
    <property type="match status" value="2"/>
</dbReference>
<evidence type="ECO:0000256" key="5">
    <source>
        <dbReference type="ARBA" id="ARBA00023180"/>
    </source>
</evidence>
<proteinExistence type="inferred from homology"/>
<evidence type="ECO:0000256" key="2">
    <source>
        <dbReference type="ARBA" id="ARBA00009127"/>
    </source>
</evidence>
<evidence type="ECO:0000256" key="3">
    <source>
        <dbReference type="ARBA" id="ARBA00022525"/>
    </source>
</evidence>
<dbReference type="PANTHER" id="PTHR10009:SF7">
    <property type="entry name" value="GH10609P-RELATED"/>
    <property type="match status" value="1"/>
</dbReference>
<dbReference type="EMBL" id="KQ978072">
    <property type="protein sequence ID" value="KYM97330.1"/>
    <property type="molecule type" value="Genomic_DNA"/>
</dbReference>
<accession>A0A195C9D9</accession>
<dbReference type="InterPro" id="IPR011042">
    <property type="entry name" value="6-blade_b-propeller_TolB-like"/>
</dbReference>
<evidence type="ECO:0000313" key="6">
    <source>
        <dbReference type="EMBL" id="KYM97330.1"/>
    </source>
</evidence>
<organism evidence="6 7">
    <name type="scientific">Cyphomyrmex costatus</name>
    <dbReference type="NCBI Taxonomy" id="456900"/>
    <lineage>
        <taxon>Eukaryota</taxon>
        <taxon>Metazoa</taxon>
        <taxon>Ecdysozoa</taxon>
        <taxon>Arthropoda</taxon>
        <taxon>Hexapoda</taxon>
        <taxon>Insecta</taxon>
        <taxon>Pterygota</taxon>
        <taxon>Neoptera</taxon>
        <taxon>Endopterygota</taxon>
        <taxon>Hymenoptera</taxon>
        <taxon>Apocrita</taxon>
        <taxon>Aculeata</taxon>
        <taxon>Formicoidea</taxon>
        <taxon>Formicidae</taxon>
        <taxon>Myrmicinae</taxon>
        <taxon>Cyphomyrmex</taxon>
    </lineage>
</organism>
<dbReference type="GO" id="GO:0005576">
    <property type="term" value="C:extracellular region"/>
    <property type="evidence" value="ECO:0007669"/>
    <property type="project" value="UniProtKB-SubCell"/>
</dbReference>
<dbReference type="PRINTS" id="PR01366">
    <property type="entry name" value="ROYALJELLY"/>
</dbReference>
<protein>
    <submittedName>
        <fullName evidence="6">Major royal jelly protein 1</fullName>
    </submittedName>
</protein>
<dbReference type="InterPro" id="IPR017996">
    <property type="entry name" value="MRJP/yellow-related"/>
</dbReference>
<evidence type="ECO:0000256" key="4">
    <source>
        <dbReference type="ARBA" id="ARBA00022729"/>
    </source>
</evidence>